<dbReference type="EMBL" id="CAKMRJ010005412">
    <property type="protein sequence ID" value="CAH1441137.1"/>
    <property type="molecule type" value="Genomic_DNA"/>
</dbReference>
<dbReference type="GO" id="GO:0006103">
    <property type="term" value="P:2-oxoglutarate metabolic process"/>
    <property type="evidence" value="ECO:0007669"/>
    <property type="project" value="TreeGrafter"/>
</dbReference>
<keyword evidence="3" id="KW-1185">Reference proteome</keyword>
<dbReference type="GO" id="GO:0004148">
    <property type="term" value="F:dihydrolipoyl dehydrogenase (NADH) activity"/>
    <property type="evidence" value="ECO:0007669"/>
    <property type="project" value="TreeGrafter"/>
</dbReference>
<evidence type="ECO:0000313" key="2">
    <source>
        <dbReference type="EMBL" id="CAH1441137.1"/>
    </source>
</evidence>
<dbReference type="InterPro" id="IPR023753">
    <property type="entry name" value="FAD/NAD-binding_dom"/>
</dbReference>
<organism evidence="2 3">
    <name type="scientific">Lactuca virosa</name>
    <dbReference type="NCBI Taxonomy" id="75947"/>
    <lineage>
        <taxon>Eukaryota</taxon>
        <taxon>Viridiplantae</taxon>
        <taxon>Streptophyta</taxon>
        <taxon>Embryophyta</taxon>
        <taxon>Tracheophyta</taxon>
        <taxon>Spermatophyta</taxon>
        <taxon>Magnoliopsida</taxon>
        <taxon>eudicotyledons</taxon>
        <taxon>Gunneridae</taxon>
        <taxon>Pentapetalae</taxon>
        <taxon>asterids</taxon>
        <taxon>campanulids</taxon>
        <taxon>Asterales</taxon>
        <taxon>Asteraceae</taxon>
        <taxon>Cichorioideae</taxon>
        <taxon>Cichorieae</taxon>
        <taxon>Lactucinae</taxon>
        <taxon>Lactuca</taxon>
    </lineage>
</organism>
<sequence>MKAVEVEIDSKIVGIKIESVDDRMGVGSDENDVVLVGEGLAGYIVAIKAARLGLKITCNEKRGAFGGTCINVGCIHSKGLLEVGYCWRW</sequence>
<protein>
    <recommendedName>
        <fullName evidence="1">FAD/NAD(P)-binding domain-containing protein</fullName>
    </recommendedName>
</protein>
<dbReference type="InterPro" id="IPR050151">
    <property type="entry name" value="Class-I_Pyr_Nuc-Dis_Oxidored"/>
</dbReference>
<dbReference type="SUPFAM" id="SSF51905">
    <property type="entry name" value="FAD/NAD(P)-binding domain"/>
    <property type="match status" value="1"/>
</dbReference>
<gene>
    <name evidence="2" type="ORF">LVIROSA_LOCUS27222</name>
</gene>
<dbReference type="AlphaFoldDB" id="A0AAU9NTH9"/>
<dbReference type="Gene3D" id="3.50.50.60">
    <property type="entry name" value="FAD/NAD(P)-binding domain"/>
    <property type="match status" value="1"/>
</dbReference>
<dbReference type="PANTHER" id="PTHR22912:SF223">
    <property type="entry name" value="DIHYDROLIPOYL DEHYDROGENASE 1, MITOCHONDRIAL"/>
    <property type="match status" value="1"/>
</dbReference>
<accession>A0AAU9NTH9</accession>
<name>A0AAU9NTH9_9ASTR</name>
<dbReference type="GO" id="GO:0050660">
    <property type="term" value="F:flavin adenine dinucleotide binding"/>
    <property type="evidence" value="ECO:0007669"/>
    <property type="project" value="TreeGrafter"/>
</dbReference>
<feature type="domain" description="FAD/NAD(P)-binding" evidence="1">
    <location>
        <begin position="32"/>
        <end position="83"/>
    </location>
</feature>
<reference evidence="2 3" key="1">
    <citation type="submission" date="2022-01" db="EMBL/GenBank/DDBJ databases">
        <authorList>
            <person name="Xiong W."/>
            <person name="Schranz E."/>
        </authorList>
    </citation>
    <scope>NUCLEOTIDE SEQUENCE [LARGE SCALE GENOMIC DNA]</scope>
</reference>
<dbReference type="GO" id="GO:0005739">
    <property type="term" value="C:mitochondrion"/>
    <property type="evidence" value="ECO:0007669"/>
    <property type="project" value="TreeGrafter"/>
</dbReference>
<dbReference type="PRINTS" id="PR00411">
    <property type="entry name" value="PNDRDTASEI"/>
</dbReference>
<dbReference type="Pfam" id="PF07992">
    <property type="entry name" value="Pyr_redox_2"/>
    <property type="match status" value="1"/>
</dbReference>
<evidence type="ECO:0000313" key="3">
    <source>
        <dbReference type="Proteomes" id="UP001157418"/>
    </source>
</evidence>
<dbReference type="PANTHER" id="PTHR22912">
    <property type="entry name" value="DISULFIDE OXIDOREDUCTASE"/>
    <property type="match status" value="1"/>
</dbReference>
<comment type="caution">
    <text evidence="2">The sequence shown here is derived from an EMBL/GenBank/DDBJ whole genome shotgun (WGS) entry which is preliminary data.</text>
</comment>
<dbReference type="GO" id="GO:0045252">
    <property type="term" value="C:oxoglutarate dehydrogenase complex"/>
    <property type="evidence" value="ECO:0007669"/>
    <property type="project" value="TreeGrafter"/>
</dbReference>
<dbReference type="InterPro" id="IPR036188">
    <property type="entry name" value="FAD/NAD-bd_sf"/>
</dbReference>
<evidence type="ECO:0000259" key="1">
    <source>
        <dbReference type="Pfam" id="PF07992"/>
    </source>
</evidence>
<dbReference type="Proteomes" id="UP001157418">
    <property type="component" value="Unassembled WGS sequence"/>
</dbReference>
<proteinExistence type="predicted"/>